<organism evidence="5 6">
    <name type="scientific">Actinophytocola oryzae</name>
    <dbReference type="NCBI Taxonomy" id="502181"/>
    <lineage>
        <taxon>Bacteria</taxon>
        <taxon>Bacillati</taxon>
        <taxon>Actinomycetota</taxon>
        <taxon>Actinomycetes</taxon>
        <taxon>Pseudonocardiales</taxon>
        <taxon>Pseudonocardiaceae</taxon>
    </lineage>
</organism>
<dbReference type="InterPro" id="IPR058094">
    <property type="entry name" value="Ig-like_OmpL47-like"/>
</dbReference>
<feature type="region of interest" description="Disordered" evidence="3">
    <location>
        <begin position="336"/>
        <end position="355"/>
    </location>
</feature>
<evidence type="ECO:0000313" key="6">
    <source>
        <dbReference type="Proteomes" id="UP000294927"/>
    </source>
</evidence>
<evidence type="ECO:0000256" key="4">
    <source>
        <dbReference type="SAM" id="SignalP"/>
    </source>
</evidence>
<dbReference type="PROSITE" id="PS00196">
    <property type="entry name" value="COPPER_BLUE"/>
    <property type="match status" value="1"/>
</dbReference>
<keyword evidence="1" id="KW-0479">Metal-binding</keyword>
<dbReference type="GO" id="GO:0005975">
    <property type="term" value="P:carbohydrate metabolic process"/>
    <property type="evidence" value="ECO:0007669"/>
    <property type="project" value="UniProtKB-ARBA"/>
</dbReference>
<dbReference type="OrthoDB" id="5243170at2"/>
<accession>A0A4R7VQP7</accession>
<dbReference type="InterPro" id="IPR013783">
    <property type="entry name" value="Ig-like_fold"/>
</dbReference>
<dbReference type="SUPFAM" id="SSF49503">
    <property type="entry name" value="Cupredoxins"/>
    <property type="match status" value="1"/>
</dbReference>
<protein>
    <recommendedName>
        <fullName evidence="7">Ig-like protein group 3</fullName>
    </recommendedName>
</protein>
<feature type="chain" id="PRO_5020691284" description="Ig-like protein group 3" evidence="4">
    <location>
        <begin position="28"/>
        <end position="708"/>
    </location>
</feature>
<dbReference type="InterPro" id="IPR028871">
    <property type="entry name" value="BlueCu_1_BS"/>
</dbReference>
<name>A0A4R7VQP7_9PSEU</name>
<gene>
    <name evidence="5" type="ORF">CLV71_105211</name>
</gene>
<dbReference type="GO" id="GO:0046872">
    <property type="term" value="F:metal ion binding"/>
    <property type="evidence" value="ECO:0007669"/>
    <property type="project" value="UniProtKB-KW"/>
</dbReference>
<evidence type="ECO:0000256" key="2">
    <source>
        <dbReference type="ARBA" id="ARBA00023008"/>
    </source>
</evidence>
<keyword evidence="6" id="KW-1185">Reference proteome</keyword>
<dbReference type="NCBIfam" id="NF047446">
    <property type="entry name" value="barrel_OmpL47"/>
    <property type="match status" value="5"/>
</dbReference>
<dbReference type="InterPro" id="IPR008972">
    <property type="entry name" value="Cupredoxin"/>
</dbReference>
<evidence type="ECO:0000256" key="1">
    <source>
        <dbReference type="ARBA" id="ARBA00022723"/>
    </source>
</evidence>
<dbReference type="Gene3D" id="2.60.40.10">
    <property type="entry name" value="Immunoglobulins"/>
    <property type="match status" value="4"/>
</dbReference>
<dbReference type="EMBL" id="SOCP01000005">
    <property type="protein sequence ID" value="TDV52080.1"/>
    <property type="molecule type" value="Genomic_DNA"/>
</dbReference>
<dbReference type="Proteomes" id="UP000294927">
    <property type="component" value="Unassembled WGS sequence"/>
</dbReference>
<sequence length="708" mass="71120">MSRRLIAALGAAVVVLGLVSMPASAGAAPPPQAATAAAAQTLTWTAGDSQAAYTSAPTTAVAGETTIVFENSEATGNTTGMSHTLTFDTSTPGYNNDVNVNILANPFDADNGHHEVTVTLTPGKYRYHCVIPGHSTMTGEFTVTGGGGGDDTTAPTVTATVAGDQNGDGDYVGSATVTLDATDTGGSGVDSVEYQLDGGTWTTYTAPVAVSAVGDHTVGYRATDVAGNTSTEGATAFTVVAGGGGDTTAPTVSGSVAGAQDADGNYVGSATVTATAADEGSGVASVEYQINDLGWNPYTAPVQVTNPGQYVVLLRATDAAGNVGSGQVSFEVVAAPSDTTPPTVNAEVTGDQNDDGDYVDVATVTLSATDTGSGVKSVEYKLDDGAWSAYTAAIPVNAPGDHMVGYRATDNANNTSDEGMVMFAVVQEDADAPTVTGQVVGQQDANGAYVGSAMVTLTATDAGSGVASVEYKLDGGAWTAYTAAVQVSTPGAHTVAYRATDEAGNVSAEGTLTFTVVAGGADQTPPSVSALVSGTQNSSWEFLDGATITVTALDTGSGVGSVEYKLDGGAWTAYTAPVTVDSAGDHTFSYRATDKAGNTSAELSGSFTVVEDSPGQGPDVCPSSDVRDTVYVGDVDSQVANVDTGNGCTINDVIDEDAGWQTHNDFVRYVKSVTKELVQNGVIDNDARNRIVAASIDSTVGGEAAAKA</sequence>
<dbReference type="SUPFAM" id="SSF81296">
    <property type="entry name" value="E set domains"/>
    <property type="match status" value="3"/>
</dbReference>
<dbReference type="RefSeq" id="WP_133903489.1">
    <property type="nucleotide sequence ID" value="NZ_SOCP01000005.1"/>
</dbReference>
<feature type="signal peptide" evidence="4">
    <location>
        <begin position="1"/>
        <end position="27"/>
    </location>
</feature>
<proteinExistence type="predicted"/>
<keyword evidence="2" id="KW-0186">Copper</keyword>
<dbReference type="Gene3D" id="2.60.40.420">
    <property type="entry name" value="Cupredoxins - blue copper proteins"/>
    <property type="match status" value="1"/>
</dbReference>
<dbReference type="InterPro" id="IPR014756">
    <property type="entry name" value="Ig_E-set"/>
</dbReference>
<reference evidence="5 6" key="1">
    <citation type="submission" date="2019-03" db="EMBL/GenBank/DDBJ databases">
        <title>Genomic Encyclopedia of Archaeal and Bacterial Type Strains, Phase II (KMG-II): from individual species to whole genera.</title>
        <authorList>
            <person name="Goeker M."/>
        </authorList>
    </citation>
    <scope>NUCLEOTIDE SEQUENCE [LARGE SCALE GENOMIC DNA]</scope>
    <source>
        <strain evidence="5 6">DSM 45499</strain>
    </source>
</reference>
<keyword evidence="4" id="KW-0732">Signal</keyword>
<evidence type="ECO:0000256" key="3">
    <source>
        <dbReference type="SAM" id="MobiDB-lite"/>
    </source>
</evidence>
<dbReference type="AlphaFoldDB" id="A0A4R7VQP7"/>
<evidence type="ECO:0000313" key="5">
    <source>
        <dbReference type="EMBL" id="TDV52080.1"/>
    </source>
</evidence>
<evidence type="ECO:0008006" key="7">
    <source>
        <dbReference type="Google" id="ProtNLM"/>
    </source>
</evidence>
<comment type="caution">
    <text evidence="5">The sequence shown here is derived from an EMBL/GenBank/DDBJ whole genome shotgun (WGS) entry which is preliminary data.</text>
</comment>